<keyword evidence="3" id="KW-1185">Reference proteome</keyword>
<feature type="domain" description="Thioredoxin" evidence="1">
    <location>
        <begin position="1"/>
        <end position="131"/>
    </location>
</feature>
<dbReference type="EMBL" id="LGUC01000001">
    <property type="protein sequence ID" value="KPN31461.1"/>
    <property type="molecule type" value="Genomic_DNA"/>
</dbReference>
<dbReference type="SUPFAM" id="SSF52833">
    <property type="entry name" value="Thioredoxin-like"/>
    <property type="match status" value="1"/>
</dbReference>
<dbReference type="InterPro" id="IPR013766">
    <property type="entry name" value="Thioredoxin_domain"/>
</dbReference>
<proteinExistence type="predicted"/>
<accession>A0A0P7GC41</accession>
<dbReference type="PATRIC" id="fig|699431.3.peg.2268"/>
<dbReference type="PROSITE" id="PS51352">
    <property type="entry name" value="THIOREDOXIN_2"/>
    <property type="match status" value="1"/>
</dbReference>
<evidence type="ECO:0000259" key="1">
    <source>
        <dbReference type="PROSITE" id="PS51352"/>
    </source>
</evidence>
<evidence type="ECO:0000313" key="2">
    <source>
        <dbReference type="EMBL" id="KPN31461.1"/>
    </source>
</evidence>
<dbReference type="OrthoDB" id="195058at2157"/>
<dbReference type="STRING" id="699431.SY89_02208"/>
<sequence length="131" mass="14021">MSDAEQPESTLSTLQPDPAWDAESHADAVDALATDGLTFRIWGGDWCGDCRQLLPAFAAALEAAGMPDERIHAHAVEREDGEKVGEGMAENGVELIPTVIVERDGTEIARFVESEGRPIAEYLADAIDAAE</sequence>
<comment type="caution">
    <text evidence="2">The sequence shown here is derived from an EMBL/GenBank/DDBJ whole genome shotgun (WGS) entry which is preliminary data.</text>
</comment>
<dbReference type="InterPro" id="IPR036249">
    <property type="entry name" value="Thioredoxin-like_sf"/>
</dbReference>
<gene>
    <name evidence="2" type="ORF">SY89_02208</name>
</gene>
<protein>
    <submittedName>
        <fullName evidence="2">Thioredoxin</fullName>
    </submittedName>
</protein>
<dbReference type="Proteomes" id="UP000050535">
    <property type="component" value="Unassembled WGS sequence"/>
</dbReference>
<dbReference type="Gene3D" id="3.40.30.10">
    <property type="entry name" value="Glutaredoxin"/>
    <property type="match status" value="1"/>
</dbReference>
<dbReference type="AlphaFoldDB" id="A0A0P7GC41"/>
<organism evidence="2 3">
    <name type="scientific">Halolamina pelagica</name>
    <dbReference type="NCBI Taxonomy" id="699431"/>
    <lineage>
        <taxon>Archaea</taxon>
        <taxon>Methanobacteriati</taxon>
        <taxon>Methanobacteriota</taxon>
        <taxon>Stenosarchaea group</taxon>
        <taxon>Halobacteria</taxon>
        <taxon>Halobacteriales</taxon>
        <taxon>Haloferacaceae</taxon>
    </lineage>
</organism>
<evidence type="ECO:0000313" key="3">
    <source>
        <dbReference type="Proteomes" id="UP000050535"/>
    </source>
</evidence>
<dbReference type="Pfam" id="PF14595">
    <property type="entry name" value="Thioredoxin_9"/>
    <property type="match status" value="1"/>
</dbReference>
<name>A0A0P7GC41_9EURY</name>
<reference evidence="3" key="1">
    <citation type="submission" date="2013-11" db="EMBL/GenBank/DDBJ databases">
        <authorList>
            <person name="Hoang H.T."/>
            <person name="Killian M.L."/>
            <person name="Madson D.M."/>
            <person name="Arruda P.H.E."/>
            <person name="Sun D."/>
            <person name="Schwartz K.J."/>
            <person name="Yoon K."/>
        </authorList>
    </citation>
    <scope>NUCLEOTIDE SEQUENCE [LARGE SCALE GENOMIC DNA]</scope>
    <source>
        <strain evidence="3">CDK2</strain>
    </source>
</reference>
<dbReference type="RefSeq" id="WP_054584056.1">
    <property type="nucleotide sequence ID" value="NZ_LGUC01000001.1"/>
</dbReference>